<reference evidence="5 6" key="1">
    <citation type="journal article" date="2016" name="Proc. Natl. Acad. Sci. U.S.A.">
        <title>Comparative genomics of biotechnologically important yeasts.</title>
        <authorList>
            <person name="Riley R."/>
            <person name="Haridas S."/>
            <person name="Wolfe K.H."/>
            <person name="Lopes M.R."/>
            <person name="Hittinger C.T."/>
            <person name="Goeker M."/>
            <person name="Salamov A.A."/>
            <person name="Wisecaver J.H."/>
            <person name="Long T.M."/>
            <person name="Calvey C.H."/>
            <person name="Aerts A.L."/>
            <person name="Barry K.W."/>
            <person name="Choi C."/>
            <person name="Clum A."/>
            <person name="Coughlan A.Y."/>
            <person name="Deshpande S."/>
            <person name="Douglass A.P."/>
            <person name="Hanson S.J."/>
            <person name="Klenk H.-P."/>
            <person name="LaButti K.M."/>
            <person name="Lapidus A."/>
            <person name="Lindquist E.A."/>
            <person name="Lipzen A.M."/>
            <person name="Meier-Kolthoff J.P."/>
            <person name="Ohm R.A."/>
            <person name="Otillar R.P."/>
            <person name="Pangilinan J.L."/>
            <person name="Peng Y."/>
            <person name="Rokas A."/>
            <person name="Rosa C.A."/>
            <person name="Scheuner C."/>
            <person name="Sibirny A.A."/>
            <person name="Slot J.C."/>
            <person name="Stielow J.B."/>
            <person name="Sun H."/>
            <person name="Kurtzman C.P."/>
            <person name="Blackwell M."/>
            <person name="Grigoriev I.V."/>
            <person name="Jeffries T.W."/>
        </authorList>
    </citation>
    <scope>NUCLEOTIDE SEQUENCE [LARGE SCALE GENOMIC DNA]</scope>
    <source>
        <strain evidence="5 6">NRRL Y-11557</strain>
    </source>
</reference>
<evidence type="ECO:0000313" key="5">
    <source>
        <dbReference type="EMBL" id="ODQ72972.1"/>
    </source>
</evidence>
<evidence type="ECO:0008006" key="7">
    <source>
        <dbReference type="Google" id="ProtNLM"/>
    </source>
</evidence>
<sequence>MTMAASISEAAKISEENRDRIAAMTPEQIEAERAALEASLPPGLISRILKRDPSAADVILLNRSTGIFDHGAADNVSTQSSTLDIRETGNDQAPSERTEPIPDDAPHQDDIAPTSTPNDPSTAPVDPKSQAPFTHFPSPVSIELDPNDPDFLELLHKKYFPELPADPSRLAWMKPVTDKEDYSSPYNPQQQSVSPADIRFDFHGDIIPPSKSVSLPTILGLHHHSDSPGYAGYTIPELSHLCRSAVPAQRAIAVQVVGRILYKLGTNYYGEYVGDALWDIVEHTRVIESLYEAADEKKTHHLGLRTCAVEALWLWKKGGGRRHKTD</sequence>
<feature type="domain" description="RPAP1 N-terminal" evidence="4">
    <location>
        <begin position="12"/>
        <end position="51"/>
    </location>
</feature>
<dbReference type="AlphaFoldDB" id="A0A1E3Q754"/>
<dbReference type="InterPro" id="IPR039913">
    <property type="entry name" value="RPAP1/Rba50"/>
</dbReference>
<dbReference type="EMBL" id="KV454294">
    <property type="protein sequence ID" value="ODQ72972.1"/>
    <property type="molecule type" value="Genomic_DNA"/>
</dbReference>
<evidence type="ECO:0000256" key="1">
    <source>
        <dbReference type="ARBA" id="ARBA00009953"/>
    </source>
</evidence>
<evidence type="ECO:0000313" key="6">
    <source>
        <dbReference type="Proteomes" id="UP000094385"/>
    </source>
</evidence>
<dbReference type="OrthoDB" id="348201at2759"/>
<feature type="region of interest" description="Disordered" evidence="2">
    <location>
        <begin position="69"/>
        <end position="142"/>
    </location>
</feature>
<dbReference type="GO" id="GO:0006366">
    <property type="term" value="P:transcription by RNA polymerase II"/>
    <property type="evidence" value="ECO:0007669"/>
    <property type="project" value="EnsemblFungi"/>
</dbReference>
<dbReference type="Pfam" id="PF08620">
    <property type="entry name" value="RPAP1_C"/>
    <property type="match status" value="1"/>
</dbReference>
<dbReference type="InterPro" id="IPR013929">
    <property type="entry name" value="RPAP1_C"/>
</dbReference>
<protein>
    <recommendedName>
        <fullName evidence="7">RNA polymerase II-associated protein 1 C-terminal domain-containing protein</fullName>
    </recommendedName>
</protein>
<feature type="region of interest" description="Disordered" evidence="2">
    <location>
        <begin position="1"/>
        <end position="21"/>
    </location>
</feature>
<evidence type="ECO:0000259" key="4">
    <source>
        <dbReference type="Pfam" id="PF08621"/>
    </source>
</evidence>
<organism evidence="5 6">
    <name type="scientific">Lipomyces starkeyi NRRL Y-11557</name>
    <dbReference type="NCBI Taxonomy" id="675824"/>
    <lineage>
        <taxon>Eukaryota</taxon>
        <taxon>Fungi</taxon>
        <taxon>Dikarya</taxon>
        <taxon>Ascomycota</taxon>
        <taxon>Saccharomycotina</taxon>
        <taxon>Lipomycetes</taxon>
        <taxon>Lipomycetales</taxon>
        <taxon>Lipomycetaceae</taxon>
        <taxon>Lipomyces</taxon>
    </lineage>
</organism>
<proteinExistence type="inferred from homology"/>
<comment type="similarity">
    <text evidence="1">Belongs to the RPAP1 family.</text>
</comment>
<name>A0A1E3Q754_LIPST</name>
<gene>
    <name evidence="5" type="ORF">LIPSTDRAFT_71254</name>
</gene>
<evidence type="ECO:0000256" key="2">
    <source>
        <dbReference type="SAM" id="MobiDB-lite"/>
    </source>
</evidence>
<feature type="compositionally biased region" description="Basic and acidic residues" evidence="2">
    <location>
        <begin position="12"/>
        <end position="21"/>
    </location>
</feature>
<feature type="domain" description="RPAP1 C-terminal" evidence="3">
    <location>
        <begin position="197"/>
        <end position="264"/>
    </location>
</feature>
<evidence type="ECO:0000259" key="3">
    <source>
        <dbReference type="Pfam" id="PF08620"/>
    </source>
</evidence>
<feature type="compositionally biased region" description="Basic and acidic residues" evidence="2">
    <location>
        <begin position="84"/>
        <end position="110"/>
    </location>
</feature>
<accession>A0A1E3Q754</accession>
<dbReference type="PANTHER" id="PTHR21483:SF18">
    <property type="entry name" value="RNA POLYMERASE II-ASSOCIATED PROTEIN 1"/>
    <property type="match status" value="1"/>
</dbReference>
<dbReference type="Pfam" id="PF08621">
    <property type="entry name" value="RPAP1_N"/>
    <property type="match status" value="1"/>
</dbReference>
<dbReference type="STRING" id="675824.A0A1E3Q754"/>
<keyword evidence="6" id="KW-1185">Reference proteome</keyword>
<dbReference type="PANTHER" id="PTHR21483">
    <property type="entry name" value="RNA POLYMERASE II-ASSOCIATED PROTEIN 1"/>
    <property type="match status" value="1"/>
</dbReference>
<feature type="compositionally biased region" description="Low complexity" evidence="2">
    <location>
        <begin position="1"/>
        <end position="11"/>
    </location>
</feature>
<dbReference type="Proteomes" id="UP000094385">
    <property type="component" value="Unassembled WGS sequence"/>
</dbReference>
<dbReference type="InterPro" id="IPR013930">
    <property type="entry name" value="RPAP1_N"/>
</dbReference>